<gene>
    <name evidence="1" type="ORF">G6M90_00g047040</name>
</gene>
<proteinExistence type="predicted"/>
<accession>A0A7D5UW99</accession>
<keyword evidence="2" id="KW-1185">Reference proteome</keyword>
<dbReference type="GeneID" id="90967729"/>
<dbReference type="AlphaFoldDB" id="A0A7D5UW99"/>
<reference evidence="1 2" key="1">
    <citation type="submission" date="2020-07" db="EMBL/GenBank/DDBJ databases">
        <title>Telomere length de novo assembly of all 7 chromosomes of the fungus, Metarhizium brunneum, using a novel assembly pipeline.</title>
        <authorList>
            <person name="Saud z."/>
            <person name="Kortsinoglou A."/>
            <person name="Kouvelis V.N."/>
            <person name="Butt T.M."/>
        </authorList>
    </citation>
    <scope>NUCLEOTIDE SEQUENCE [LARGE SCALE GENOMIC DNA]</scope>
    <source>
        <strain evidence="1 2">4556</strain>
    </source>
</reference>
<dbReference type="EMBL" id="CP058933">
    <property type="protein sequence ID" value="QLI68378.1"/>
    <property type="molecule type" value="Genomic_DNA"/>
</dbReference>
<sequence>MDAKATTVLAAAPEMDHFDMFAESLDEVFIKVSIAQLSLAITDIITMASVHSHATACCGVTYCTNQQPLSP</sequence>
<name>A0A7D5UW99_9HYPO</name>
<evidence type="ECO:0000313" key="1">
    <source>
        <dbReference type="EMBL" id="QLI68378.1"/>
    </source>
</evidence>
<dbReference type="Proteomes" id="UP000510686">
    <property type="component" value="Chromosome 2"/>
</dbReference>
<dbReference type="RefSeq" id="XP_065986565.1">
    <property type="nucleotide sequence ID" value="XM_066130423.1"/>
</dbReference>
<organism evidence="1 2">
    <name type="scientific">Metarhizium brunneum</name>
    <dbReference type="NCBI Taxonomy" id="500148"/>
    <lineage>
        <taxon>Eukaryota</taxon>
        <taxon>Fungi</taxon>
        <taxon>Dikarya</taxon>
        <taxon>Ascomycota</taxon>
        <taxon>Pezizomycotina</taxon>
        <taxon>Sordariomycetes</taxon>
        <taxon>Hypocreomycetidae</taxon>
        <taxon>Hypocreales</taxon>
        <taxon>Clavicipitaceae</taxon>
        <taxon>Metarhizium</taxon>
    </lineage>
</organism>
<dbReference type="KEGG" id="mbrn:90967729"/>
<protein>
    <submittedName>
        <fullName evidence="1">Uncharacterized protein</fullName>
    </submittedName>
</protein>
<evidence type="ECO:0000313" key="2">
    <source>
        <dbReference type="Proteomes" id="UP000510686"/>
    </source>
</evidence>